<keyword evidence="1 7" id="KW-0547">Nucleotide-binding</keyword>
<gene>
    <name evidence="12" type="ORF">BQ4739_LOCUS6501</name>
</gene>
<dbReference type="EC" id="3.6.4.13" evidence="7"/>
<feature type="region of interest" description="Disordered" evidence="8">
    <location>
        <begin position="1"/>
        <end position="79"/>
    </location>
</feature>
<dbReference type="PROSITE" id="PS51192">
    <property type="entry name" value="HELICASE_ATP_BIND_1"/>
    <property type="match status" value="1"/>
</dbReference>
<evidence type="ECO:0000256" key="8">
    <source>
        <dbReference type="SAM" id="MobiDB-lite"/>
    </source>
</evidence>
<evidence type="ECO:0000256" key="6">
    <source>
        <dbReference type="PROSITE-ProRule" id="PRU00552"/>
    </source>
</evidence>
<feature type="domain" description="Helicase ATP-binding" evidence="9">
    <location>
        <begin position="182"/>
        <end position="346"/>
    </location>
</feature>
<feature type="compositionally biased region" description="Low complexity" evidence="8">
    <location>
        <begin position="57"/>
        <end position="79"/>
    </location>
</feature>
<keyword evidence="5 7" id="KW-0694">RNA-binding</keyword>
<comment type="catalytic activity">
    <reaction evidence="7">
        <text>ATP + H2O = ADP + phosphate + H(+)</text>
        <dbReference type="Rhea" id="RHEA:13065"/>
        <dbReference type="ChEBI" id="CHEBI:15377"/>
        <dbReference type="ChEBI" id="CHEBI:15378"/>
        <dbReference type="ChEBI" id="CHEBI:30616"/>
        <dbReference type="ChEBI" id="CHEBI:43474"/>
        <dbReference type="ChEBI" id="CHEBI:456216"/>
        <dbReference type="EC" id="3.6.4.13"/>
    </reaction>
</comment>
<comment type="function">
    <text evidence="7">RNA helicase.</text>
</comment>
<dbReference type="PROSITE" id="PS51195">
    <property type="entry name" value="Q_MOTIF"/>
    <property type="match status" value="1"/>
</dbReference>
<organism evidence="12 13">
    <name type="scientific">Tetradesmus obliquus</name>
    <name type="common">Green alga</name>
    <name type="synonym">Acutodesmus obliquus</name>
    <dbReference type="NCBI Taxonomy" id="3088"/>
    <lineage>
        <taxon>Eukaryota</taxon>
        <taxon>Viridiplantae</taxon>
        <taxon>Chlorophyta</taxon>
        <taxon>core chlorophytes</taxon>
        <taxon>Chlorophyceae</taxon>
        <taxon>CS clade</taxon>
        <taxon>Sphaeropleales</taxon>
        <taxon>Scenedesmaceae</taxon>
        <taxon>Tetradesmus</taxon>
    </lineage>
</organism>
<evidence type="ECO:0000256" key="4">
    <source>
        <dbReference type="ARBA" id="ARBA00022840"/>
    </source>
</evidence>
<dbReference type="GO" id="GO:0003724">
    <property type="term" value="F:RNA helicase activity"/>
    <property type="evidence" value="ECO:0007669"/>
    <property type="project" value="UniProtKB-EC"/>
</dbReference>
<keyword evidence="2 7" id="KW-0378">Hydrolase</keyword>
<protein>
    <recommendedName>
        <fullName evidence="7">ATP-dependent RNA helicase</fullName>
        <ecNumber evidence="7">3.6.4.13</ecNumber>
    </recommendedName>
</protein>
<evidence type="ECO:0000256" key="5">
    <source>
        <dbReference type="ARBA" id="ARBA00022884"/>
    </source>
</evidence>
<evidence type="ECO:0000259" key="10">
    <source>
        <dbReference type="PROSITE" id="PS51194"/>
    </source>
</evidence>
<feature type="domain" description="DEAD-box RNA helicase Q" evidence="11">
    <location>
        <begin position="151"/>
        <end position="179"/>
    </location>
</feature>
<dbReference type="PROSITE" id="PS51194">
    <property type="entry name" value="HELICASE_CTER"/>
    <property type="match status" value="1"/>
</dbReference>
<dbReference type="Pfam" id="PF00271">
    <property type="entry name" value="Helicase_C"/>
    <property type="match status" value="1"/>
</dbReference>
<dbReference type="STRING" id="3088.A0A383VNS1"/>
<dbReference type="InterPro" id="IPR014014">
    <property type="entry name" value="RNA_helicase_DEAD_Q_motif"/>
</dbReference>
<comment type="domain">
    <text evidence="7">The Q motif is unique to and characteristic of the DEAD box family of RNA helicases and controls ATP binding and hydrolysis.</text>
</comment>
<keyword evidence="4 7" id="KW-0067">ATP-binding</keyword>
<dbReference type="InterPro" id="IPR027417">
    <property type="entry name" value="P-loop_NTPase"/>
</dbReference>
<accession>A0A383VNS1</accession>
<dbReference type="Pfam" id="PF00270">
    <property type="entry name" value="DEAD"/>
    <property type="match status" value="1"/>
</dbReference>
<evidence type="ECO:0000259" key="9">
    <source>
        <dbReference type="PROSITE" id="PS51192"/>
    </source>
</evidence>
<evidence type="ECO:0000256" key="1">
    <source>
        <dbReference type="ARBA" id="ARBA00022741"/>
    </source>
</evidence>
<dbReference type="PANTHER" id="PTHR24031">
    <property type="entry name" value="RNA HELICASE"/>
    <property type="match status" value="1"/>
</dbReference>
<evidence type="ECO:0000256" key="3">
    <source>
        <dbReference type="ARBA" id="ARBA00022806"/>
    </source>
</evidence>
<reference evidence="12 13" key="1">
    <citation type="submission" date="2016-10" db="EMBL/GenBank/DDBJ databases">
        <authorList>
            <person name="Cai Z."/>
        </authorList>
    </citation>
    <scope>NUCLEOTIDE SEQUENCE [LARGE SCALE GENOMIC DNA]</scope>
</reference>
<feature type="compositionally biased region" description="Low complexity" evidence="8">
    <location>
        <begin position="775"/>
        <end position="784"/>
    </location>
</feature>
<dbReference type="Proteomes" id="UP000256970">
    <property type="component" value="Unassembled WGS sequence"/>
</dbReference>
<feature type="region of interest" description="Disordered" evidence="8">
    <location>
        <begin position="443"/>
        <end position="478"/>
    </location>
</feature>
<evidence type="ECO:0000313" key="13">
    <source>
        <dbReference type="Proteomes" id="UP000256970"/>
    </source>
</evidence>
<dbReference type="SMART" id="SM00490">
    <property type="entry name" value="HELICc"/>
    <property type="match status" value="1"/>
</dbReference>
<dbReference type="GO" id="GO:0005524">
    <property type="term" value="F:ATP binding"/>
    <property type="evidence" value="ECO:0007669"/>
    <property type="project" value="UniProtKB-UniRule"/>
</dbReference>
<dbReference type="AlphaFoldDB" id="A0A383VNS1"/>
<dbReference type="InterPro" id="IPR011545">
    <property type="entry name" value="DEAD/DEAH_box_helicase_dom"/>
</dbReference>
<dbReference type="GO" id="GO:0016787">
    <property type="term" value="F:hydrolase activity"/>
    <property type="evidence" value="ECO:0007669"/>
    <property type="project" value="UniProtKB-KW"/>
</dbReference>
<feature type="region of interest" description="Disordered" evidence="8">
    <location>
        <begin position="763"/>
        <end position="792"/>
    </location>
</feature>
<dbReference type="GO" id="GO:0003723">
    <property type="term" value="F:RNA binding"/>
    <property type="evidence" value="ECO:0007669"/>
    <property type="project" value="UniProtKB-UniRule"/>
</dbReference>
<evidence type="ECO:0000259" key="11">
    <source>
        <dbReference type="PROSITE" id="PS51195"/>
    </source>
</evidence>
<comment type="similarity">
    <text evidence="7">Belongs to the DEAD box helicase family.</text>
</comment>
<evidence type="ECO:0000256" key="2">
    <source>
        <dbReference type="ARBA" id="ARBA00022801"/>
    </source>
</evidence>
<feature type="domain" description="Helicase C-terminal" evidence="10">
    <location>
        <begin position="605"/>
        <end position="751"/>
    </location>
</feature>
<feature type="region of interest" description="Disordered" evidence="8">
    <location>
        <begin position="588"/>
        <end position="611"/>
    </location>
</feature>
<dbReference type="SUPFAM" id="SSF52540">
    <property type="entry name" value="P-loop containing nucleoside triphosphate hydrolases"/>
    <property type="match status" value="1"/>
</dbReference>
<feature type="short sequence motif" description="Q motif" evidence="6">
    <location>
        <begin position="151"/>
        <end position="179"/>
    </location>
</feature>
<dbReference type="SMART" id="SM00487">
    <property type="entry name" value="DEXDc"/>
    <property type="match status" value="1"/>
</dbReference>
<keyword evidence="13" id="KW-1185">Reference proteome</keyword>
<proteinExistence type="inferred from homology"/>
<dbReference type="EMBL" id="FNXT01000683">
    <property type="protein sequence ID" value="SZX66056.1"/>
    <property type="molecule type" value="Genomic_DNA"/>
</dbReference>
<dbReference type="Gene3D" id="3.40.50.300">
    <property type="entry name" value="P-loop containing nucleotide triphosphate hydrolases"/>
    <property type="match status" value="2"/>
</dbReference>
<dbReference type="InterPro" id="IPR001650">
    <property type="entry name" value="Helicase_C-like"/>
</dbReference>
<name>A0A383VNS1_TETOB</name>
<sequence>MLQSSIGRLSGSVARPKARQRCSLAGNSSVAQRVRQRNATRVCRASGSPTDPPPPADDSSSSNPASSSPASGESAEPSTSYLLPWEDEQPKQLPANYEAIKASILQMDNNQLQTALAVAIAAEDYALASRIKERLQQKLAESGSAVVSKPMDWAALGVPEWLADRAERLGFLFPTEVQRRSTPVILSGADTVIASETGSGKTAACLVPALSQLDYPPQLFPEDLEGPQLLLLVPSFELGVQACLLLFKLWGGNISSRSPGDPANMFSYTGPAGIKVRGVLNDEEVQMAVAGRYLQGVHALVATPDMALALLSLPDSPLSFQDLRVIVVDEMDALLDAYPASFGQLMDAAVHRAAPSSSSSGGADAAAAAAAAAASGDPSRQSGTAQDNMAKLTALLERQQQQEQEKQQRAAGDAAAAAAAAAGSASMAAAAARLEGLLAAPAAAGADEQQPEQQQQQENSSAAAGEQASSEQQQQQQVEQLLQQQQQLQQLQAEAAALEDDTPMPKPQVVLVGATVSDNDITLALNRGWVEEPVLVRVGTAGNVPAGLKHRAVVVAGNEKRLGGLVSSLRKDLTDALAAADAAAAAAAAASHGNEQQPGQQHQQQQQQHAAPVRVIVFATSEVDAQRAAEPLRAALWGDHMLSVLLPSTGAEPIKALHAFRDRVASLLLATPSAARGLDLPAVSHVYSLGLPPDATDYVHRAGRAGRIGSTAGGEICTVVTREELPALQKMVEEELGLQLECVDLERQGLGLLGSEYDAARQGLLQEGEEEQGEEQQGQGQQQGMEEKQLENARKGLEDLFNLL</sequence>
<evidence type="ECO:0000256" key="7">
    <source>
        <dbReference type="RuleBase" id="RU365068"/>
    </source>
</evidence>
<dbReference type="InterPro" id="IPR014001">
    <property type="entry name" value="Helicase_ATP-bd"/>
</dbReference>
<evidence type="ECO:0000313" key="12">
    <source>
        <dbReference type="EMBL" id="SZX66056.1"/>
    </source>
</evidence>
<keyword evidence="3 7" id="KW-0347">Helicase</keyword>